<reference evidence="4 5" key="1">
    <citation type="submission" date="2010-09" db="EMBL/GenBank/DDBJ databases">
        <authorList>
            <person name="Weinstock G."/>
            <person name="Sodergren E."/>
            <person name="Clifton S."/>
            <person name="Fulton L."/>
            <person name="Fulton B."/>
            <person name="Courtney L."/>
            <person name="Fronick C."/>
            <person name="Harrison M."/>
            <person name="Strong C."/>
            <person name="Farmer C."/>
            <person name="Delahaunty K."/>
            <person name="Markovic C."/>
            <person name="Hall O."/>
            <person name="Minx P."/>
            <person name="Tomlinson C."/>
            <person name="Mitreva M."/>
            <person name="Hou S."/>
            <person name="Chen J."/>
            <person name="Wollam A."/>
            <person name="Pepin K.H."/>
            <person name="Johnson M."/>
            <person name="Bhonagiri V."/>
            <person name="Zhang X."/>
            <person name="Suruliraj S."/>
            <person name="Warren W."/>
            <person name="Chinwalla A."/>
            <person name="Mardis E.R."/>
            <person name="Wilson R.K."/>
        </authorList>
    </citation>
    <scope>NUCLEOTIDE SEQUENCE [LARGE SCALE GENOMIC DNA]</scope>
    <source>
        <strain evidence="4 5">TX0630</strain>
    </source>
</reference>
<keyword evidence="3" id="KW-0472">Membrane</keyword>
<dbReference type="InterPro" id="IPR024418">
    <property type="entry name" value="DUF3862"/>
</dbReference>
<evidence type="ECO:0000256" key="2">
    <source>
        <dbReference type="SAM" id="MobiDB-lite"/>
    </source>
</evidence>
<dbReference type="Proteomes" id="UP000004933">
    <property type="component" value="Unassembled WGS sequence"/>
</dbReference>
<feature type="region of interest" description="Disordered" evidence="2">
    <location>
        <begin position="42"/>
        <end position="92"/>
    </location>
</feature>
<keyword evidence="1" id="KW-0732">Signal</keyword>
<dbReference type="EMBL" id="AEBE01000020">
    <property type="protein sequence ID" value="EFU91315.1"/>
    <property type="molecule type" value="Genomic_DNA"/>
</dbReference>
<dbReference type="AlphaFoldDB" id="A0ABC9P8L8"/>
<dbReference type="Pfam" id="PF12978">
    <property type="entry name" value="DUF3862"/>
    <property type="match status" value="1"/>
</dbReference>
<feature type="compositionally biased region" description="Basic and acidic residues" evidence="2">
    <location>
        <begin position="43"/>
        <end position="58"/>
    </location>
</feature>
<feature type="transmembrane region" description="Helical" evidence="3">
    <location>
        <begin position="25"/>
        <end position="43"/>
    </location>
</feature>
<accession>A0ABC9P8L8</accession>
<name>A0ABC9P8L8_ENTFL</name>
<evidence type="ECO:0008006" key="6">
    <source>
        <dbReference type="Google" id="ProtNLM"/>
    </source>
</evidence>
<organism evidence="4 5">
    <name type="scientific">Enterococcus faecalis TX0630</name>
    <dbReference type="NCBI Taxonomy" id="749508"/>
    <lineage>
        <taxon>Bacteria</taxon>
        <taxon>Bacillati</taxon>
        <taxon>Bacillota</taxon>
        <taxon>Bacilli</taxon>
        <taxon>Lactobacillales</taxon>
        <taxon>Enterococcaceae</taxon>
        <taxon>Enterococcus</taxon>
    </lineage>
</organism>
<sequence>MGGKVKMKKNDSNEGKVKKPFYKKIWFWVVVVIVLGIAGSGLGKEDKKASNDTKEVKTEASSSKATNSSKNDTKKESSEKKSEDKSKDNSDLKATYDKINVGDIMNSGEGGSTEDEVKAILGEPASSSTTDIQGISTTTLSWTNVKGGDLLASITVSFSDGKAASKSVSGLKVAKHDKVTADQVNNIATDGSYSEEQARKDLGDPTGITSTNINGEKNDTLIWMKNLDGDLGATVTVSFSNGNAISKSSSGLK</sequence>
<dbReference type="InterPro" id="IPR037873">
    <property type="entry name" value="BamE-like"/>
</dbReference>
<dbReference type="Gene3D" id="3.30.1450.10">
    <property type="match status" value="2"/>
</dbReference>
<keyword evidence="3" id="KW-1133">Transmembrane helix</keyword>
<proteinExistence type="predicted"/>
<feature type="region of interest" description="Disordered" evidence="2">
    <location>
        <begin position="192"/>
        <end position="215"/>
    </location>
</feature>
<gene>
    <name evidence="4" type="ORF">HMPREF9511_00673</name>
</gene>
<keyword evidence="3" id="KW-0812">Transmembrane</keyword>
<evidence type="ECO:0000313" key="4">
    <source>
        <dbReference type="EMBL" id="EFU91315.1"/>
    </source>
</evidence>
<evidence type="ECO:0000256" key="3">
    <source>
        <dbReference type="SAM" id="Phobius"/>
    </source>
</evidence>
<feature type="compositionally biased region" description="Basic and acidic residues" evidence="2">
    <location>
        <begin position="71"/>
        <end position="92"/>
    </location>
</feature>
<evidence type="ECO:0000256" key="1">
    <source>
        <dbReference type="ARBA" id="ARBA00022729"/>
    </source>
</evidence>
<protein>
    <recommendedName>
        <fullName evidence="6">DUF3862 domain-containing protein</fullName>
    </recommendedName>
</protein>
<comment type="caution">
    <text evidence="4">The sequence shown here is derived from an EMBL/GenBank/DDBJ whole genome shotgun (WGS) entry which is preliminary data.</text>
</comment>
<feature type="compositionally biased region" description="Low complexity" evidence="2">
    <location>
        <begin position="59"/>
        <end position="70"/>
    </location>
</feature>
<evidence type="ECO:0000313" key="5">
    <source>
        <dbReference type="Proteomes" id="UP000004933"/>
    </source>
</evidence>